<comment type="subcellular location">
    <subcellularLocation>
        <location evidence="2">Cell outer membrane</location>
        <topology evidence="2">Lipid-anchor</topology>
    </subcellularLocation>
</comment>
<dbReference type="InterPro" id="IPR003423">
    <property type="entry name" value="OMP_efflux"/>
</dbReference>
<evidence type="ECO:0000256" key="1">
    <source>
        <dbReference type="ARBA" id="ARBA00007613"/>
    </source>
</evidence>
<feature type="region of interest" description="Disordered" evidence="4">
    <location>
        <begin position="107"/>
        <end position="126"/>
    </location>
</feature>
<comment type="caution">
    <text evidence="5">The sequence shown here is derived from an EMBL/GenBank/DDBJ whole genome shotgun (WGS) entry which is preliminary data.</text>
</comment>
<keyword evidence="3" id="KW-0175">Coiled coil</keyword>
<evidence type="ECO:0000256" key="3">
    <source>
        <dbReference type="SAM" id="Coils"/>
    </source>
</evidence>
<accession>A0AAV3U7L5</accession>
<dbReference type="Gene3D" id="1.20.1600.10">
    <property type="entry name" value="Outer membrane efflux proteins (OEP)"/>
    <property type="match status" value="1"/>
</dbReference>
<feature type="compositionally biased region" description="Polar residues" evidence="4">
    <location>
        <begin position="115"/>
        <end position="126"/>
    </location>
</feature>
<feature type="coiled-coil region" evidence="3">
    <location>
        <begin position="215"/>
        <end position="242"/>
    </location>
</feature>
<protein>
    <submittedName>
        <fullName evidence="5">Efflux transporter outer membrane subunit</fullName>
    </submittedName>
</protein>
<keyword evidence="2" id="KW-0732">Signal</keyword>
<keyword evidence="2" id="KW-0449">Lipoprotein</keyword>
<evidence type="ECO:0000313" key="5">
    <source>
        <dbReference type="EMBL" id="GAA4953218.1"/>
    </source>
</evidence>
<keyword evidence="2" id="KW-1134">Transmembrane beta strand</keyword>
<sequence length="459" mass="49356">MKLMLKTLALASSISLLTACAVGPDYQQPVVAEPEAFKYHQGWMPMPEQSWEATGLWWHIFDDPVLGDLITIANDNNQSLAQAEANYRAALAQRGISRSDYFPTVNAGVSGDRSGGNQSQTSEQAQASVSVGWELDVWGRIRRQVEASNADLEASAADLAAAKLSIQLSVTNSYLNLRALEQLDKILQQTLTAYERSTQLTTNQYDAGIVARADVIQAETQLQSLKSDVFDLQQQKAQEQNTLAVLLGQAPSMFEFNQAGALPAVPNVPARLPSQLISRRPDVIAAERSVASANANIGVAISAWLPDISLSGSYGTQASSFSDLLDAPVRVWSVGPSLAQLLFAGGRRGAARDAAIASYEAQVAVYRQTVLESLAEVENALATSFILAEKSVQQKKLVELAEQNETLVTNRYKTGLVTFLEVATAQNSTLSARRELVNLTTEQLTASATLAAAIGGAWD</sequence>
<comment type="similarity">
    <text evidence="1 2">Belongs to the outer membrane factor (OMF) (TC 1.B.17) family.</text>
</comment>
<reference evidence="6" key="1">
    <citation type="journal article" date="2019" name="Int. J. Syst. Evol. Microbiol.">
        <title>The Global Catalogue of Microorganisms (GCM) 10K type strain sequencing project: providing services to taxonomists for standard genome sequencing and annotation.</title>
        <authorList>
            <consortium name="The Broad Institute Genomics Platform"/>
            <consortium name="The Broad Institute Genome Sequencing Center for Infectious Disease"/>
            <person name="Wu L."/>
            <person name="Ma J."/>
        </authorList>
    </citation>
    <scope>NUCLEOTIDE SEQUENCE [LARGE SCALE GENOMIC DNA]</scope>
    <source>
        <strain evidence="6">JCM 19134</strain>
    </source>
</reference>
<dbReference type="SUPFAM" id="SSF56954">
    <property type="entry name" value="Outer membrane efflux proteins (OEP)"/>
    <property type="match status" value="1"/>
</dbReference>
<dbReference type="GO" id="GO:0015562">
    <property type="term" value="F:efflux transmembrane transporter activity"/>
    <property type="evidence" value="ECO:0007669"/>
    <property type="project" value="InterPro"/>
</dbReference>
<dbReference type="Pfam" id="PF02321">
    <property type="entry name" value="OEP"/>
    <property type="match status" value="2"/>
</dbReference>
<evidence type="ECO:0000256" key="4">
    <source>
        <dbReference type="SAM" id="MobiDB-lite"/>
    </source>
</evidence>
<dbReference type="PROSITE" id="PS51257">
    <property type="entry name" value="PROKAR_LIPOPROTEIN"/>
    <property type="match status" value="1"/>
</dbReference>
<dbReference type="NCBIfam" id="TIGR01845">
    <property type="entry name" value="outer_NodT"/>
    <property type="match status" value="1"/>
</dbReference>
<dbReference type="EMBL" id="BAABLX010000029">
    <property type="protein sequence ID" value="GAA4953218.1"/>
    <property type="molecule type" value="Genomic_DNA"/>
</dbReference>
<keyword evidence="2" id="KW-0812">Transmembrane</keyword>
<dbReference type="GO" id="GO:0009279">
    <property type="term" value="C:cell outer membrane"/>
    <property type="evidence" value="ECO:0007669"/>
    <property type="project" value="UniProtKB-SubCell"/>
</dbReference>
<dbReference type="PANTHER" id="PTHR30203:SF33">
    <property type="entry name" value="BLR4455 PROTEIN"/>
    <property type="match status" value="1"/>
</dbReference>
<name>A0AAV3U7L5_9ALTE</name>
<feature type="signal peptide" evidence="2">
    <location>
        <begin position="1"/>
        <end position="21"/>
    </location>
</feature>
<dbReference type="RefSeq" id="WP_345426100.1">
    <property type="nucleotide sequence ID" value="NZ_AP031496.1"/>
</dbReference>
<dbReference type="Proteomes" id="UP001409585">
    <property type="component" value="Unassembled WGS sequence"/>
</dbReference>
<dbReference type="InterPro" id="IPR010131">
    <property type="entry name" value="MdtP/NodT-like"/>
</dbReference>
<evidence type="ECO:0000256" key="2">
    <source>
        <dbReference type="RuleBase" id="RU362097"/>
    </source>
</evidence>
<keyword evidence="2" id="KW-0564">Palmitate</keyword>
<proteinExistence type="inferred from homology"/>
<keyword evidence="6" id="KW-1185">Reference proteome</keyword>
<evidence type="ECO:0000313" key="6">
    <source>
        <dbReference type="Proteomes" id="UP001409585"/>
    </source>
</evidence>
<dbReference type="Gene3D" id="2.20.200.10">
    <property type="entry name" value="Outer membrane efflux proteins (OEP)"/>
    <property type="match status" value="1"/>
</dbReference>
<dbReference type="PANTHER" id="PTHR30203">
    <property type="entry name" value="OUTER MEMBRANE CATION EFFLUX PROTEIN"/>
    <property type="match status" value="1"/>
</dbReference>
<feature type="chain" id="PRO_5043103646" evidence="2">
    <location>
        <begin position="22"/>
        <end position="459"/>
    </location>
</feature>
<keyword evidence="2" id="KW-0472">Membrane</keyword>
<gene>
    <name evidence="5" type="ORF">GCM10025791_37710</name>
</gene>
<organism evidence="5 6">
    <name type="scientific">Halioxenophilus aromaticivorans</name>
    <dbReference type="NCBI Taxonomy" id="1306992"/>
    <lineage>
        <taxon>Bacteria</taxon>
        <taxon>Pseudomonadati</taxon>
        <taxon>Pseudomonadota</taxon>
        <taxon>Gammaproteobacteria</taxon>
        <taxon>Alteromonadales</taxon>
        <taxon>Alteromonadaceae</taxon>
        <taxon>Halioxenophilus</taxon>
    </lineage>
</organism>
<dbReference type="AlphaFoldDB" id="A0AAV3U7L5"/>